<accession>A0A382S4L6</accession>
<sequence length="97" mass="10596">MNISTQEISERTFLVTGGAGFIGSHLAKRLVEEGGRVRVIDDFSTGHRSNFGRLLQHIDLYEASITDHEACRAACEGVDYVLHQAALPSVARSVKDP</sequence>
<comment type="similarity">
    <text evidence="1">Belongs to the NAD(P)-dependent epimerase/dehydratase family.</text>
</comment>
<evidence type="ECO:0000256" key="1">
    <source>
        <dbReference type="ARBA" id="ARBA00007637"/>
    </source>
</evidence>
<feature type="non-terminal residue" evidence="3">
    <location>
        <position position="97"/>
    </location>
</feature>
<dbReference type="PANTHER" id="PTHR43725">
    <property type="entry name" value="UDP-GLUCOSE 4-EPIMERASE"/>
    <property type="match status" value="1"/>
</dbReference>
<organism evidence="3">
    <name type="scientific">marine metagenome</name>
    <dbReference type="NCBI Taxonomy" id="408172"/>
    <lineage>
        <taxon>unclassified sequences</taxon>
        <taxon>metagenomes</taxon>
        <taxon>ecological metagenomes</taxon>
    </lineage>
</organism>
<feature type="domain" description="NAD-dependent epimerase/dehydratase" evidence="2">
    <location>
        <begin position="14"/>
        <end position="97"/>
    </location>
</feature>
<dbReference type="EMBL" id="UINC01126191">
    <property type="protein sequence ID" value="SVD04512.1"/>
    <property type="molecule type" value="Genomic_DNA"/>
</dbReference>
<name>A0A382S4L6_9ZZZZ</name>
<dbReference type="Gene3D" id="3.40.50.720">
    <property type="entry name" value="NAD(P)-binding Rossmann-like Domain"/>
    <property type="match status" value="1"/>
</dbReference>
<dbReference type="AlphaFoldDB" id="A0A382S4L6"/>
<dbReference type="InterPro" id="IPR001509">
    <property type="entry name" value="Epimerase_deHydtase"/>
</dbReference>
<proteinExistence type="inferred from homology"/>
<dbReference type="SUPFAM" id="SSF51735">
    <property type="entry name" value="NAD(P)-binding Rossmann-fold domains"/>
    <property type="match status" value="1"/>
</dbReference>
<evidence type="ECO:0000259" key="2">
    <source>
        <dbReference type="Pfam" id="PF01370"/>
    </source>
</evidence>
<gene>
    <name evidence="3" type="ORF">METZ01_LOCUS357366</name>
</gene>
<evidence type="ECO:0000313" key="3">
    <source>
        <dbReference type="EMBL" id="SVD04512.1"/>
    </source>
</evidence>
<protein>
    <recommendedName>
        <fullName evidence="2">NAD-dependent epimerase/dehydratase domain-containing protein</fullName>
    </recommendedName>
</protein>
<reference evidence="3" key="1">
    <citation type="submission" date="2018-05" db="EMBL/GenBank/DDBJ databases">
        <authorList>
            <person name="Lanie J.A."/>
            <person name="Ng W.-L."/>
            <person name="Kazmierczak K.M."/>
            <person name="Andrzejewski T.M."/>
            <person name="Davidsen T.M."/>
            <person name="Wayne K.J."/>
            <person name="Tettelin H."/>
            <person name="Glass J.I."/>
            <person name="Rusch D."/>
            <person name="Podicherti R."/>
            <person name="Tsui H.-C.T."/>
            <person name="Winkler M.E."/>
        </authorList>
    </citation>
    <scope>NUCLEOTIDE SEQUENCE</scope>
</reference>
<dbReference type="GO" id="GO:0033499">
    <property type="term" value="P:galactose catabolic process via UDP-galactose, Leloir pathway"/>
    <property type="evidence" value="ECO:0007669"/>
    <property type="project" value="TreeGrafter"/>
</dbReference>
<dbReference type="InterPro" id="IPR036291">
    <property type="entry name" value="NAD(P)-bd_dom_sf"/>
</dbReference>
<dbReference type="Pfam" id="PF01370">
    <property type="entry name" value="Epimerase"/>
    <property type="match status" value="1"/>
</dbReference>
<dbReference type="PANTHER" id="PTHR43725:SF53">
    <property type="entry name" value="UDP-ARABINOSE 4-EPIMERASE 1"/>
    <property type="match status" value="1"/>
</dbReference>